<protein>
    <recommendedName>
        <fullName evidence="1">F-box domain-containing protein</fullName>
    </recommendedName>
</protein>
<dbReference type="Gene3D" id="1.20.1280.50">
    <property type="match status" value="1"/>
</dbReference>
<accession>A0A484ND30</accession>
<dbReference type="PANTHER" id="PTHR31111">
    <property type="entry name" value="BNAA05G37150D PROTEIN-RELATED"/>
    <property type="match status" value="1"/>
</dbReference>
<dbReference type="EMBL" id="OOIL02006618">
    <property type="protein sequence ID" value="VFQ98793.1"/>
    <property type="molecule type" value="Genomic_DNA"/>
</dbReference>
<dbReference type="InterPro" id="IPR036047">
    <property type="entry name" value="F-box-like_dom_sf"/>
</dbReference>
<organism evidence="2 3">
    <name type="scientific">Cuscuta campestris</name>
    <dbReference type="NCBI Taxonomy" id="132261"/>
    <lineage>
        <taxon>Eukaryota</taxon>
        <taxon>Viridiplantae</taxon>
        <taxon>Streptophyta</taxon>
        <taxon>Embryophyta</taxon>
        <taxon>Tracheophyta</taxon>
        <taxon>Spermatophyta</taxon>
        <taxon>Magnoliopsida</taxon>
        <taxon>eudicotyledons</taxon>
        <taxon>Gunneridae</taxon>
        <taxon>Pentapetalae</taxon>
        <taxon>asterids</taxon>
        <taxon>lamiids</taxon>
        <taxon>Solanales</taxon>
        <taxon>Convolvulaceae</taxon>
        <taxon>Cuscuteae</taxon>
        <taxon>Cuscuta</taxon>
        <taxon>Cuscuta subgen. Grammica</taxon>
        <taxon>Cuscuta sect. Cleistogrammica</taxon>
    </lineage>
</organism>
<name>A0A484ND30_9ASTE</name>
<keyword evidence="3" id="KW-1185">Reference proteome</keyword>
<evidence type="ECO:0000313" key="2">
    <source>
        <dbReference type="EMBL" id="VFQ98793.1"/>
    </source>
</evidence>
<sequence>MMGAIENLISAPLSPPNLTPIVTVQNTESHEKEAKDDSNIESHVGNDVGSGLELMNEDNGRSNIVGNNKCDISTHIVSADTLDRPSCECYAPVKALTCVVIDELALLKSVNKVGDADNKQADNHISFDSIKLFDIVDAVKTKHLVSPREPTCGIDSISHVPQFALRSKMLEDSKTGLLLWFSILSPVLKGERAVIEENRYGRSEFKRKTEDVRAQWKVGIQLVCGRRQSTLEGRNSVSFPLEMKKMERMYSLGCKRRRLDNGSVRGFKISIMSGCDKFSPILRLPHEVLREEVLSRLATRDLCRAKCVCKQWHSIISSPDFIKVHRRRNHDPSHGLLIATTDSVNNEFIFYYSPLSEQHHRHQPRVFVPRLRVPRNRDYQWMTQVVNGLVCLYSANRLSLFNICTREILDLPLPPSPSRDALCAAVVDTWWPDTNAVEKDNNLRIPRAGEATNCTATRYYFGFDTLHKVYKILSVSYMCREGCPGPGDLCGCQPFLVPQVLSLSGPVSSFKWRNEVPHPRPFNPLSMHTICVNGRLWWTGNKISRTCFDLTSTPEHFRNITEHPPVSDK</sequence>
<feature type="domain" description="F-box" evidence="1">
    <location>
        <begin position="284"/>
        <end position="325"/>
    </location>
</feature>
<dbReference type="PANTHER" id="PTHR31111:SF138">
    <property type="entry name" value="F-BOX ASSOCIATED DOMAIN-CONTAINING PROTEIN"/>
    <property type="match status" value="1"/>
</dbReference>
<dbReference type="Pfam" id="PF08268">
    <property type="entry name" value="FBA_3"/>
    <property type="match status" value="1"/>
</dbReference>
<dbReference type="InterPro" id="IPR013187">
    <property type="entry name" value="F-box-assoc_dom_typ3"/>
</dbReference>
<dbReference type="SMART" id="SM00256">
    <property type="entry name" value="FBOX"/>
    <property type="match status" value="1"/>
</dbReference>
<dbReference type="CDD" id="cd22157">
    <property type="entry name" value="F-box_AtFBW1-like"/>
    <property type="match status" value="1"/>
</dbReference>
<evidence type="ECO:0000313" key="3">
    <source>
        <dbReference type="Proteomes" id="UP000595140"/>
    </source>
</evidence>
<dbReference type="SUPFAM" id="SSF81383">
    <property type="entry name" value="F-box domain"/>
    <property type="match status" value="1"/>
</dbReference>
<dbReference type="InterPro" id="IPR001810">
    <property type="entry name" value="F-box_dom"/>
</dbReference>
<dbReference type="AlphaFoldDB" id="A0A484ND30"/>
<reference evidence="2 3" key="1">
    <citation type="submission" date="2018-04" db="EMBL/GenBank/DDBJ databases">
        <authorList>
            <person name="Vogel A."/>
        </authorList>
    </citation>
    <scope>NUCLEOTIDE SEQUENCE [LARGE SCALE GENOMIC DNA]</scope>
</reference>
<evidence type="ECO:0000259" key="1">
    <source>
        <dbReference type="SMART" id="SM00256"/>
    </source>
</evidence>
<proteinExistence type="predicted"/>
<dbReference type="Pfam" id="PF00646">
    <property type="entry name" value="F-box"/>
    <property type="match status" value="1"/>
</dbReference>
<dbReference type="Proteomes" id="UP000595140">
    <property type="component" value="Unassembled WGS sequence"/>
</dbReference>
<gene>
    <name evidence="2" type="ORF">CCAM_LOCUS40569</name>
</gene>